<evidence type="ECO:0000313" key="2">
    <source>
        <dbReference type="EMBL" id="EON75761.1"/>
    </source>
</evidence>
<proteinExistence type="predicted"/>
<protein>
    <submittedName>
        <fullName evidence="2">Uncharacterized protein</fullName>
    </submittedName>
</protein>
<sequence>MGRYLWGLKSWGDFGGVKNGAAGRWFCGILTGCFFLYAFRVDFVG</sequence>
<dbReference type="EMBL" id="AQHR01000096">
    <property type="protein sequence ID" value="EON75761.1"/>
    <property type="molecule type" value="Genomic_DNA"/>
</dbReference>
<reference evidence="2 3" key="1">
    <citation type="submission" date="2013-02" db="EMBL/GenBank/DDBJ databases">
        <title>A novel strain isolated from Lonar lake, Maharashtra, India.</title>
        <authorList>
            <person name="Singh A."/>
        </authorList>
    </citation>
    <scope>NUCLEOTIDE SEQUENCE [LARGE SCALE GENOMIC DNA]</scope>
    <source>
        <strain evidence="2 3">AK24</strain>
    </source>
</reference>
<feature type="transmembrane region" description="Helical" evidence="1">
    <location>
        <begin position="21"/>
        <end position="39"/>
    </location>
</feature>
<dbReference type="Proteomes" id="UP000013909">
    <property type="component" value="Unassembled WGS sequence"/>
</dbReference>
<evidence type="ECO:0000313" key="3">
    <source>
        <dbReference type="Proteomes" id="UP000013909"/>
    </source>
</evidence>
<accession>R7ZNR7</accession>
<dbReference type="AlphaFoldDB" id="R7ZNR7"/>
<comment type="caution">
    <text evidence="2">The sequence shown here is derived from an EMBL/GenBank/DDBJ whole genome shotgun (WGS) entry which is preliminary data.</text>
</comment>
<gene>
    <name evidence="2" type="ORF">ADIS_3652</name>
</gene>
<keyword evidence="1" id="KW-0812">Transmembrane</keyword>
<name>R7ZNR7_9BACT</name>
<keyword evidence="1" id="KW-1133">Transmembrane helix</keyword>
<keyword evidence="3" id="KW-1185">Reference proteome</keyword>
<organism evidence="2 3">
    <name type="scientific">Lunatimonas lonarensis</name>
    <dbReference type="NCBI Taxonomy" id="1232681"/>
    <lineage>
        <taxon>Bacteria</taxon>
        <taxon>Pseudomonadati</taxon>
        <taxon>Bacteroidota</taxon>
        <taxon>Cytophagia</taxon>
        <taxon>Cytophagales</taxon>
        <taxon>Cyclobacteriaceae</taxon>
    </lineage>
</organism>
<keyword evidence="1" id="KW-0472">Membrane</keyword>
<evidence type="ECO:0000256" key="1">
    <source>
        <dbReference type="SAM" id="Phobius"/>
    </source>
</evidence>